<evidence type="ECO:0008006" key="6">
    <source>
        <dbReference type="Google" id="ProtNLM"/>
    </source>
</evidence>
<feature type="transmembrane region" description="Helical" evidence="1">
    <location>
        <begin position="508"/>
        <end position="527"/>
    </location>
</feature>
<keyword evidence="1" id="KW-0472">Membrane</keyword>
<dbReference type="PANTHER" id="PTHR11161:SF72">
    <property type="entry name" value="FI21449P1"/>
    <property type="match status" value="1"/>
</dbReference>
<feature type="domain" description="Acyltransferase 3" evidence="2">
    <location>
        <begin position="260"/>
        <end position="633"/>
    </location>
</feature>
<dbReference type="Pfam" id="PF01757">
    <property type="entry name" value="Acyl_transf_3"/>
    <property type="match status" value="1"/>
</dbReference>
<feature type="transmembrane region" description="Helical" evidence="1">
    <location>
        <begin position="586"/>
        <end position="604"/>
    </location>
</feature>
<dbReference type="Proteomes" id="UP000625711">
    <property type="component" value="Unassembled WGS sequence"/>
</dbReference>
<dbReference type="InterPro" id="IPR052728">
    <property type="entry name" value="O2_lipid_transport_reg"/>
</dbReference>
<feature type="transmembrane region" description="Helical" evidence="1">
    <location>
        <begin position="349"/>
        <end position="370"/>
    </location>
</feature>
<dbReference type="InterPro" id="IPR006621">
    <property type="entry name" value="Nose-resist-to-fluoxetine_N"/>
</dbReference>
<feature type="transmembrane region" description="Helical" evidence="1">
    <location>
        <begin position="197"/>
        <end position="219"/>
    </location>
</feature>
<evidence type="ECO:0000259" key="2">
    <source>
        <dbReference type="Pfam" id="PF01757"/>
    </source>
</evidence>
<gene>
    <name evidence="4" type="ORF">GWI33_016065</name>
</gene>
<dbReference type="InterPro" id="IPR002656">
    <property type="entry name" value="Acyl_transf_3_dom"/>
</dbReference>
<feature type="transmembrane region" description="Helical" evidence="1">
    <location>
        <begin position="419"/>
        <end position="436"/>
    </location>
</feature>
<keyword evidence="1" id="KW-1133">Transmembrane helix</keyword>
<comment type="caution">
    <text evidence="4">The sequence shown here is derived from an EMBL/GenBank/DDBJ whole genome shotgun (WGS) entry which is preliminary data.</text>
</comment>
<feature type="transmembrane region" description="Helical" evidence="1">
    <location>
        <begin position="443"/>
        <end position="461"/>
    </location>
</feature>
<feature type="transmembrane region" description="Helical" evidence="1">
    <location>
        <begin position="299"/>
        <end position="323"/>
    </location>
</feature>
<keyword evidence="5" id="KW-1185">Reference proteome</keyword>
<evidence type="ECO:0000313" key="5">
    <source>
        <dbReference type="Proteomes" id="UP000625711"/>
    </source>
</evidence>
<dbReference type="EMBL" id="JAACXV010014027">
    <property type="protein sequence ID" value="KAF7271005.1"/>
    <property type="molecule type" value="Genomic_DNA"/>
</dbReference>
<dbReference type="AlphaFoldDB" id="A0A834M926"/>
<organism evidence="4 5">
    <name type="scientific">Rhynchophorus ferrugineus</name>
    <name type="common">Red palm weevil</name>
    <name type="synonym">Curculio ferrugineus</name>
    <dbReference type="NCBI Taxonomy" id="354439"/>
    <lineage>
        <taxon>Eukaryota</taxon>
        <taxon>Metazoa</taxon>
        <taxon>Ecdysozoa</taxon>
        <taxon>Arthropoda</taxon>
        <taxon>Hexapoda</taxon>
        <taxon>Insecta</taxon>
        <taxon>Pterygota</taxon>
        <taxon>Neoptera</taxon>
        <taxon>Endopterygota</taxon>
        <taxon>Coleoptera</taxon>
        <taxon>Polyphaga</taxon>
        <taxon>Cucujiformia</taxon>
        <taxon>Curculionidae</taxon>
        <taxon>Dryophthorinae</taxon>
        <taxon>Rhynchophorus</taxon>
    </lineage>
</organism>
<feature type="transmembrane region" description="Helical" evidence="1">
    <location>
        <begin position="481"/>
        <end position="496"/>
    </location>
</feature>
<feature type="transmembrane region" description="Helical" evidence="1">
    <location>
        <begin position="547"/>
        <end position="565"/>
    </location>
</feature>
<reference evidence="4" key="1">
    <citation type="submission" date="2020-08" db="EMBL/GenBank/DDBJ databases">
        <title>Genome sequencing and assembly of the red palm weevil Rhynchophorus ferrugineus.</title>
        <authorList>
            <person name="Dias G.B."/>
            <person name="Bergman C.M."/>
            <person name="Manee M."/>
        </authorList>
    </citation>
    <scope>NUCLEOTIDE SEQUENCE</scope>
    <source>
        <strain evidence="4">AA-2017</strain>
        <tissue evidence="4">Whole larva</tissue>
    </source>
</reference>
<feature type="domain" description="Nose resistant-to-fluoxetine protein N-terminal" evidence="3">
    <location>
        <begin position="84"/>
        <end position="162"/>
    </location>
</feature>
<proteinExistence type="predicted"/>
<feature type="transmembrane region" description="Helical" evidence="1">
    <location>
        <begin position="616"/>
        <end position="638"/>
    </location>
</feature>
<feature type="transmembrane region" description="Helical" evidence="1">
    <location>
        <begin position="268"/>
        <end position="287"/>
    </location>
</feature>
<sequence length="672" mass="76923">MKSTDLLVVLCLNVYHGVYALYFQNFLQIDVPRVNNSAVREFLSQNNFDMSNFYLVVMCSVRQDNDEVSEDCRNQMNIICNNSEILNPMADAWSKIPYTGMTVSTAMDLGTFDQCVDIDYYIDQTRILGKHCTYGWGLPIGDSTYVLSYCAPDKCSSSDLVRLITTDPNAIEILDKIFNDDRCQTKESRTSMNASEIVVACLFGLFLCLLILSTSYDIVMRRKKSKPDPLFVAFSAYSNGQKLFQTTSPSAVKADQILCFHGLKAVSMMWILAGHAVGLFSVVPLVNQEKLNEFNSELASFYITGAYFAVDTFFYLSGFLIAYQYFKSASEKKVVPQLIGIPQMIIHRYLRITPALLMMFLYGVYLAQFLSTGPLYGTVSESIARPCKEHWWAVFLYIQNYYNPTDLCYTHSWYLSTDWQLFLISPFVLIPVAMQYRRSFNTVMYQLLALNVFFIFLPLLTKLVFPDSDPNYLEYDTQSKLIDYFLGFTLGFYIRCKRHRKYIFDKITNLILWAISLTLMLGTLLIYQQFSLGSQHSHLIRSLSYTFTKPVWCIGLSFIIYSCVYGKGGFINSWLSNSCVQILSKLSYCMYLMHAPVIVFWLSTKRTREYFGHYNLFVLFGGHLVGTIIVAIIWSLAFESPLIKIEGLIFGTHRAPKPPPKNDDLPPKIADA</sequence>
<evidence type="ECO:0000256" key="1">
    <source>
        <dbReference type="SAM" id="Phobius"/>
    </source>
</evidence>
<accession>A0A834M926</accession>
<dbReference type="GO" id="GO:0016747">
    <property type="term" value="F:acyltransferase activity, transferring groups other than amino-acyl groups"/>
    <property type="evidence" value="ECO:0007669"/>
    <property type="project" value="InterPro"/>
</dbReference>
<keyword evidence="1" id="KW-0812">Transmembrane</keyword>
<dbReference type="OrthoDB" id="118951at2759"/>
<dbReference type="Pfam" id="PF20146">
    <property type="entry name" value="NRF"/>
    <property type="match status" value="1"/>
</dbReference>
<name>A0A834M926_RHYFE</name>
<evidence type="ECO:0000313" key="4">
    <source>
        <dbReference type="EMBL" id="KAF7271005.1"/>
    </source>
</evidence>
<protein>
    <recommendedName>
        <fullName evidence="6">Nose resistant to fluoxetine protein 6-like protein</fullName>
    </recommendedName>
</protein>
<dbReference type="PANTHER" id="PTHR11161">
    <property type="entry name" value="O-ACYLTRANSFERASE"/>
    <property type="match status" value="1"/>
</dbReference>
<evidence type="ECO:0000259" key="3">
    <source>
        <dbReference type="Pfam" id="PF20146"/>
    </source>
</evidence>